<dbReference type="GeneID" id="64766647"/>
<sequence>MARPIVSARDQFETLAPWRRRVGGYEAGPHPDLAHQQATHGSVHTSGGRVLPQQGRIARTSPEHQESRLADPAGWAHHVSFSPSGLAITGAKAYTGQLGLPDPHQYSYEQVKQTPDAVRAVGRHYDSLPDLDKKSIPHFEAMRNEVNHQHDFMTNRLGIKTQTVDHDPYADVHEMMHDINTNKRLKVMGTAVTGGHPYFSDAENDKFRAVHDFFGHAATGRSFDRHGEQAAYLAHSQMFTPHALPALQSETAGQNTSLILNGTFGPQKIAAMDPKVTGLLGDHTRLPRLGG</sequence>
<evidence type="ECO:0000313" key="2">
    <source>
        <dbReference type="Proteomes" id="UP000503093"/>
    </source>
</evidence>
<keyword evidence="2" id="KW-1185">Reference proteome</keyword>
<protein>
    <submittedName>
        <fullName evidence="1">Uncharacterized protein</fullName>
    </submittedName>
</protein>
<proteinExistence type="predicted"/>
<dbReference type="EMBL" id="MN908687">
    <property type="protein sequence ID" value="QIG58317.1"/>
    <property type="molecule type" value="Genomic_DNA"/>
</dbReference>
<organism evidence="1 2">
    <name type="scientific">Gordonia phage Skog</name>
    <dbReference type="NCBI Taxonomy" id="2704033"/>
    <lineage>
        <taxon>Viruses</taxon>
        <taxon>Duplodnaviria</taxon>
        <taxon>Heunggongvirae</taxon>
        <taxon>Uroviricota</taxon>
        <taxon>Caudoviricetes</taxon>
        <taxon>Skogvirus</taxon>
        <taxon>Skogvirus Skog</taxon>
    </lineage>
</organism>
<dbReference type="RefSeq" id="YP_010059415.1">
    <property type="nucleotide sequence ID" value="NC_054725.1"/>
</dbReference>
<evidence type="ECO:0000313" key="1">
    <source>
        <dbReference type="EMBL" id="QIG58317.1"/>
    </source>
</evidence>
<dbReference type="KEGG" id="vg:64766647"/>
<reference evidence="1 2" key="1">
    <citation type="submission" date="2020-01" db="EMBL/GenBank/DDBJ databases">
        <authorList>
            <person name="Alvaro L.E."/>
            <person name="Baker K.N."/>
            <person name="Baxter I.S."/>
            <person name="Brown M.R."/>
            <person name="Driscoll K.D."/>
            <person name="Elrubaie J.M."/>
            <person name="Feith S.L."/>
            <person name="Indihar D.F."/>
            <person name="Knoch V.T."/>
            <person name="Koirtyohann K.M."/>
            <person name="Kratz M.A."/>
            <person name="Lear A.H."/>
            <person name="Lindblom K.E."/>
            <person name="Marcus E.R."/>
            <person name="Murphy M.E."/>
            <person name="Sensor R."/>
            <person name="Sherman S.J."/>
            <person name="Swift V.R."/>
            <person name="White K.E."/>
            <person name="Wills S.J."/>
            <person name="Gatt S.M."/>
            <person name="Lohbauer S.A."/>
            <person name="Power T.R."/>
            <person name="Rosales K.A."/>
            <person name="Sisson B.M."/>
            <person name="Isern S."/>
            <person name="Michael S.F."/>
            <person name="Sunnen C.N."/>
            <person name="Garlena R.A."/>
            <person name="Russell D.A."/>
            <person name="Pope W.H."/>
            <person name="Jacobs-Sera D."/>
            <person name="Hatfull G.F."/>
        </authorList>
    </citation>
    <scope>NUCLEOTIDE SEQUENCE [LARGE SCALE GENOMIC DNA]</scope>
</reference>
<name>A0A6G6XJS7_9CAUD</name>
<accession>A0A6G6XJS7</accession>
<gene>
    <name evidence="1" type="primary">166</name>
    <name evidence="1" type="ORF">SEA_SKOG_165</name>
</gene>
<dbReference type="Proteomes" id="UP000503093">
    <property type="component" value="Segment"/>
</dbReference>